<name>A0AAV4Y5P2_CAEEX</name>
<dbReference type="Proteomes" id="UP001054945">
    <property type="component" value="Unassembled WGS sequence"/>
</dbReference>
<gene>
    <name evidence="1" type="ORF">CEXT_488751</name>
</gene>
<sequence length="83" mass="9172">MERSLEKETLVTGTKVINDVSSGKDLQTAIKSRSKEAGKSLAHKAINRVQSMIGQKRSPECVKSELELFHLPATNGHRRRSLG</sequence>
<organism evidence="1 2">
    <name type="scientific">Caerostris extrusa</name>
    <name type="common">Bark spider</name>
    <name type="synonym">Caerostris bankana</name>
    <dbReference type="NCBI Taxonomy" id="172846"/>
    <lineage>
        <taxon>Eukaryota</taxon>
        <taxon>Metazoa</taxon>
        <taxon>Ecdysozoa</taxon>
        <taxon>Arthropoda</taxon>
        <taxon>Chelicerata</taxon>
        <taxon>Arachnida</taxon>
        <taxon>Araneae</taxon>
        <taxon>Araneomorphae</taxon>
        <taxon>Entelegynae</taxon>
        <taxon>Araneoidea</taxon>
        <taxon>Araneidae</taxon>
        <taxon>Caerostris</taxon>
    </lineage>
</organism>
<keyword evidence="2" id="KW-1185">Reference proteome</keyword>
<accession>A0AAV4Y5P2</accession>
<evidence type="ECO:0000313" key="2">
    <source>
        <dbReference type="Proteomes" id="UP001054945"/>
    </source>
</evidence>
<evidence type="ECO:0000313" key="1">
    <source>
        <dbReference type="EMBL" id="GIZ02672.1"/>
    </source>
</evidence>
<reference evidence="1 2" key="1">
    <citation type="submission" date="2021-06" db="EMBL/GenBank/DDBJ databases">
        <title>Caerostris extrusa draft genome.</title>
        <authorList>
            <person name="Kono N."/>
            <person name="Arakawa K."/>
        </authorList>
    </citation>
    <scope>NUCLEOTIDE SEQUENCE [LARGE SCALE GENOMIC DNA]</scope>
</reference>
<comment type="caution">
    <text evidence="1">The sequence shown here is derived from an EMBL/GenBank/DDBJ whole genome shotgun (WGS) entry which is preliminary data.</text>
</comment>
<protein>
    <submittedName>
        <fullName evidence="1">Uncharacterized protein</fullName>
    </submittedName>
</protein>
<proteinExistence type="predicted"/>
<dbReference type="EMBL" id="BPLR01001489">
    <property type="protein sequence ID" value="GIZ02672.1"/>
    <property type="molecule type" value="Genomic_DNA"/>
</dbReference>
<dbReference type="AlphaFoldDB" id="A0AAV4Y5P2"/>